<feature type="region of interest" description="Disordered" evidence="2">
    <location>
        <begin position="192"/>
        <end position="212"/>
    </location>
</feature>
<dbReference type="VEuPathDB" id="TriTrypDB:TvY486_0902670"/>
<proteinExistence type="predicted"/>
<accession>G0U2E2</accession>
<sequence>MSAMQALRRLCLCSRCVHKRIACGRLASVVWDCSGGKHSVLRHYTTHKRSGRHSEDTIKISKTTESHGSLRQSSKCSSSAPLCKNSRQASNVVVDDSPAVAAWCPTTQDYEALVVDLLLYRRESIESVLNALRKERALLNESIRKMEDRIADMHSMREEVREMLRGGIATQRETVAEALRMMGDDIECMTGAGSSSNPAEPCTGEDVEEVCL</sequence>
<keyword evidence="1" id="KW-0175">Coiled coil</keyword>
<name>G0U2E2_TRYVY</name>
<dbReference type="AlphaFoldDB" id="G0U2E2"/>
<organism evidence="3">
    <name type="scientific">Trypanosoma vivax (strain Y486)</name>
    <dbReference type="NCBI Taxonomy" id="1055687"/>
    <lineage>
        <taxon>Eukaryota</taxon>
        <taxon>Discoba</taxon>
        <taxon>Euglenozoa</taxon>
        <taxon>Kinetoplastea</taxon>
        <taxon>Metakinetoplastina</taxon>
        <taxon>Trypanosomatida</taxon>
        <taxon>Trypanosomatidae</taxon>
        <taxon>Trypanosoma</taxon>
        <taxon>Duttonella</taxon>
    </lineage>
</organism>
<evidence type="ECO:0000256" key="1">
    <source>
        <dbReference type="SAM" id="Coils"/>
    </source>
</evidence>
<reference evidence="3" key="1">
    <citation type="journal article" date="2012" name="Proc. Natl. Acad. Sci. U.S.A.">
        <title>Antigenic diversity is generated by distinct evolutionary mechanisms in African trypanosome species.</title>
        <authorList>
            <person name="Jackson A.P."/>
            <person name="Berry A."/>
            <person name="Aslett M."/>
            <person name="Allison H.C."/>
            <person name="Burton P."/>
            <person name="Vavrova-Anderson J."/>
            <person name="Brown R."/>
            <person name="Browne H."/>
            <person name="Corton N."/>
            <person name="Hauser H."/>
            <person name="Gamble J."/>
            <person name="Gilderthorp R."/>
            <person name="Marcello L."/>
            <person name="McQuillan J."/>
            <person name="Otto T.D."/>
            <person name="Quail M.A."/>
            <person name="Sanders M.J."/>
            <person name="van Tonder A."/>
            <person name="Ginger M.L."/>
            <person name="Field M.C."/>
            <person name="Barry J.D."/>
            <person name="Hertz-Fowler C."/>
            <person name="Berriman M."/>
        </authorList>
    </citation>
    <scope>NUCLEOTIDE SEQUENCE</scope>
    <source>
        <strain evidence="3">Y486</strain>
    </source>
</reference>
<protein>
    <submittedName>
        <fullName evidence="3">Uncharacterized protein</fullName>
    </submittedName>
</protein>
<feature type="region of interest" description="Disordered" evidence="2">
    <location>
        <begin position="51"/>
        <end position="80"/>
    </location>
</feature>
<gene>
    <name evidence="3" type="ORF">TVY486_0902670</name>
</gene>
<dbReference type="EMBL" id="HE573025">
    <property type="protein sequence ID" value="CCC50445.1"/>
    <property type="molecule type" value="Genomic_DNA"/>
</dbReference>
<feature type="compositionally biased region" description="Acidic residues" evidence="2">
    <location>
        <begin position="203"/>
        <end position="212"/>
    </location>
</feature>
<feature type="coiled-coil region" evidence="1">
    <location>
        <begin position="122"/>
        <end position="163"/>
    </location>
</feature>
<evidence type="ECO:0000313" key="3">
    <source>
        <dbReference type="EMBL" id="CCC50445.1"/>
    </source>
</evidence>
<feature type="compositionally biased region" description="Basic and acidic residues" evidence="2">
    <location>
        <begin position="52"/>
        <end position="65"/>
    </location>
</feature>
<evidence type="ECO:0000256" key="2">
    <source>
        <dbReference type="SAM" id="MobiDB-lite"/>
    </source>
</evidence>
<feature type="compositionally biased region" description="Polar residues" evidence="2">
    <location>
        <begin position="66"/>
        <end position="80"/>
    </location>
</feature>